<dbReference type="EMBL" id="JACHXD010000001">
    <property type="protein sequence ID" value="MBB3117361.1"/>
    <property type="molecule type" value="Genomic_DNA"/>
</dbReference>
<sequence>MRLLSAFARVALVATLSGCASIPFMNDIPLWHNDPDKIAALGKGASVADIDKALGRTRLLWSMSVDVNGTPYQFRLYDWVERAAVTGHSTNCSTNGCTTTQNMKYDKLPYALVYTGAEPRLHAWGTLAELRASTDPAVVAALPQLTRRYNEYKYPRRQSWL</sequence>
<evidence type="ECO:0000256" key="1">
    <source>
        <dbReference type="SAM" id="SignalP"/>
    </source>
</evidence>
<dbReference type="AlphaFoldDB" id="A0A7W5B6A7"/>
<comment type="caution">
    <text evidence="2">The sequence shown here is derived from an EMBL/GenBank/DDBJ whole genome shotgun (WGS) entry which is preliminary data.</text>
</comment>
<keyword evidence="3" id="KW-1185">Reference proteome</keyword>
<name>A0A7W5B6A7_9BURK</name>
<reference evidence="2 3" key="1">
    <citation type="submission" date="2020-08" db="EMBL/GenBank/DDBJ databases">
        <title>Genomic Encyclopedia of Type Strains, Phase III (KMG-III): the genomes of soil and plant-associated and newly described type strains.</title>
        <authorList>
            <person name="Whitman W."/>
        </authorList>
    </citation>
    <scope>NUCLEOTIDE SEQUENCE [LARGE SCALE GENOMIC DNA]</scope>
    <source>
        <strain evidence="2 3">CECT 8897</strain>
    </source>
</reference>
<dbReference type="RefSeq" id="WP_183439319.1">
    <property type="nucleotide sequence ID" value="NZ_JACHXD010000001.1"/>
</dbReference>
<organism evidence="2 3">
    <name type="scientific">Pseudoduganella violacea</name>
    <dbReference type="NCBI Taxonomy" id="1715466"/>
    <lineage>
        <taxon>Bacteria</taxon>
        <taxon>Pseudomonadati</taxon>
        <taxon>Pseudomonadota</taxon>
        <taxon>Betaproteobacteria</taxon>
        <taxon>Burkholderiales</taxon>
        <taxon>Oxalobacteraceae</taxon>
        <taxon>Telluria group</taxon>
        <taxon>Pseudoduganella</taxon>
    </lineage>
</organism>
<feature type="chain" id="PRO_5031499585" description="Lipoprotein" evidence="1">
    <location>
        <begin position="21"/>
        <end position="161"/>
    </location>
</feature>
<accession>A0A7W5B6A7</accession>
<dbReference type="Proteomes" id="UP000541535">
    <property type="component" value="Unassembled WGS sequence"/>
</dbReference>
<protein>
    <recommendedName>
        <fullName evidence="4">Lipoprotein</fullName>
    </recommendedName>
</protein>
<feature type="signal peptide" evidence="1">
    <location>
        <begin position="1"/>
        <end position="20"/>
    </location>
</feature>
<keyword evidence="1" id="KW-0732">Signal</keyword>
<evidence type="ECO:0000313" key="2">
    <source>
        <dbReference type="EMBL" id="MBB3117361.1"/>
    </source>
</evidence>
<evidence type="ECO:0000313" key="3">
    <source>
        <dbReference type="Proteomes" id="UP000541535"/>
    </source>
</evidence>
<evidence type="ECO:0008006" key="4">
    <source>
        <dbReference type="Google" id="ProtNLM"/>
    </source>
</evidence>
<proteinExistence type="predicted"/>
<gene>
    <name evidence="2" type="ORF">FHS03_000380</name>
</gene>